<evidence type="ECO:0000313" key="1">
    <source>
        <dbReference type="EMBL" id="KAG0553873.1"/>
    </source>
</evidence>
<comment type="caution">
    <text evidence="1">The sequence shown here is derived from an EMBL/GenBank/DDBJ whole genome shotgun (WGS) entry which is preliminary data.</text>
</comment>
<evidence type="ECO:0000313" key="2">
    <source>
        <dbReference type="Proteomes" id="UP000822688"/>
    </source>
</evidence>
<dbReference type="EMBL" id="CM026433">
    <property type="protein sequence ID" value="KAG0553873.1"/>
    <property type="molecule type" value="Genomic_DNA"/>
</dbReference>
<name>A0A8T0G3S0_CERPU</name>
<sequence length="113" mass="12946">MPSPLMEKSFTCGRSRSYTRNSWASPEARRCLLARTVLLQRHLYMYKSPSSATRTSHIHPFQTQGHATRLPRRVVCYRRLVAMTRIILLPPLLLKNSTTEGDTQLTLIIAALH</sequence>
<accession>A0A8T0G3S0</accession>
<reference evidence="1" key="1">
    <citation type="submission" date="2020-06" db="EMBL/GenBank/DDBJ databases">
        <title>WGS assembly of Ceratodon purpureus strain R40.</title>
        <authorList>
            <person name="Carey S.B."/>
            <person name="Jenkins J."/>
            <person name="Shu S."/>
            <person name="Lovell J.T."/>
            <person name="Sreedasyam A."/>
            <person name="Maumus F."/>
            <person name="Tiley G.P."/>
            <person name="Fernandez-Pozo N."/>
            <person name="Barry K."/>
            <person name="Chen C."/>
            <person name="Wang M."/>
            <person name="Lipzen A."/>
            <person name="Daum C."/>
            <person name="Saski C.A."/>
            <person name="Payton A.C."/>
            <person name="Mcbreen J.C."/>
            <person name="Conrad R.E."/>
            <person name="Kollar L.M."/>
            <person name="Olsson S."/>
            <person name="Huttunen S."/>
            <person name="Landis J.B."/>
            <person name="Wickett N.J."/>
            <person name="Johnson M.G."/>
            <person name="Rensing S.A."/>
            <person name="Grimwood J."/>
            <person name="Schmutz J."/>
            <person name="Mcdaniel S.F."/>
        </authorList>
    </citation>
    <scope>NUCLEOTIDE SEQUENCE</scope>
    <source>
        <strain evidence="1">R40</strain>
    </source>
</reference>
<dbReference type="Proteomes" id="UP000822688">
    <property type="component" value="Chromosome 12"/>
</dbReference>
<organism evidence="1 2">
    <name type="scientific">Ceratodon purpureus</name>
    <name type="common">Fire moss</name>
    <name type="synonym">Dicranum purpureum</name>
    <dbReference type="NCBI Taxonomy" id="3225"/>
    <lineage>
        <taxon>Eukaryota</taxon>
        <taxon>Viridiplantae</taxon>
        <taxon>Streptophyta</taxon>
        <taxon>Embryophyta</taxon>
        <taxon>Bryophyta</taxon>
        <taxon>Bryophytina</taxon>
        <taxon>Bryopsida</taxon>
        <taxon>Dicranidae</taxon>
        <taxon>Pseudoditrichales</taxon>
        <taxon>Ditrichaceae</taxon>
        <taxon>Ceratodon</taxon>
    </lineage>
</organism>
<proteinExistence type="predicted"/>
<protein>
    <submittedName>
        <fullName evidence="1">Uncharacterized protein</fullName>
    </submittedName>
</protein>
<dbReference type="AlphaFoldDB" id="A0A8T0G3S0"/>
<gene>
    <name evidence="1" type="ORF">KC19_12G045600</name>
</gene>
<keyword evidence="2" id="KW-1185">Reference proteome</keyword>